<evidence type="ECO:0000256" key="2">
    <source>
        <dbReference type="ARBA" id="ARBA00022481"/>
    </source>
</evidence>
<dbReference type="SUPFAM" id="SSF52540">
    <property type="entry name" value="P-loop containing nucleoside triphosphate hydrolases"/>
    <property type="match status" value="1"/>
</dbReference>
<keyword evidence="5" id="KW-0342">GTP-binding</keyword>
<evidence type="ECO:0000256" key="1">
    <source>
        <dbReference type="ARBA" id="ARBA00006270"/>
    </source>
</evidence>
<keyword evidence="4" id="KW-0653">Protein transport</keyword>
<evidence type="ECO:0000256" key="3">
    <source>
        <dbReference type="ARBA" id="ARBA00022741"/>
    </source>
</evidence>
<reference evidence="9 10" key="1">
    <citation type="submission" date="2021-05" db="EMBL/GenBank/DDBJ databases">
        <title>Genome Assembly of Synthetic Allotetraploid Brassica napus Reveals Homoeologous Exchanges between Subgenomes.</title>
        <authorList>
            <person name="Davis J.T."/>
        </authorList>
    </citation>
    <scope>NUCLEOTIDE SEQUENCE [LARGE SCALE GENOMIC DNA]</scope>
    <source>
        <strain evidence="10">cv. Da-Ae</strain>
        <tissue evidence="9">Seedling</tissue>
    </source>
</reference>
<dbReference type="Gene3D" id="3.40.50.300">
    <property type="entry name" value="P-loop containing nucleotide triphosphate hydrolases"/>
    <property type="match status" value="1"/>
</dbReference>
<dbReference type="PANTHER" id="PTHR47981:SF2">
    <property type="entry name" value="RAS-RELATED PROTEIN RABG3B"/>
    <property type="match status" value="1"/>
</dbReference>
<evidence type="ECO:0000256" key="5">
    <source>
        <dbReference type="ARBA" id="ARBA00023134"/>
    </source>
</evidence>
<evidence type="ECO:0000313" key="9">
    <source>
        <dbReference type="EMBL" id="KAH0904681.1"/>
    </source>
</evidence>
<dbReference type="PANTHER" id="PTHR47981">
    <property type="entry name" value="RAB FAMILY"/>
    <property type="match status" value="1"/>
</dbReference>
<proteinExistence type="inferred from homology"/>
<keyword evidence="3" id="KW-0547">Nucleotide-binding</keyword>
<dbReference type="InterPro" id="IPR027417">
    <property type="entry name" value="P-loop_NTPase"/>
</dbReference>
<dbReference type="InterPro" id="IPR001806">
    <property type="entry name" value="Small_GTPase"/>
</dbReference>
<comment type="caution">
    <text evidence="9">The sequence shown here is derived from an EMBL/GenBank/DDBJ whole genome shotgun (WGS) entry which is preliminary data.</text>
</comment>
<evidence type="ECO:0000313" key="10">
    <source>
        <dbReference type="Proteomes" id="UP000824890"/>
    </source>
</evidence>
<keyword evidence="10" id="KW-1185">Reference proteome</keyword>
<organism evidence="9 10">
    <name type="scientific">Brassica napus</name>
    <name type="common">Rape</name>
    <dbReference type="NCBI Taxonomy" id="3708"/>
    <lineage>
        <taxon>Eukaryota</taxon>
        <taxon>Viridiplantae</taxon>
        <taxon>Streptophyta</taxon>
        <taxon>Embryophyta</taxon>
        <taxon>Tracheophyta</taxon>
        <taxon>Spermatophyta</taxon>
        <taxon>Magnoliopsida</taxon>
        <taxon>eudicotyledons</taxon>
        <taxon>Gunneridae</taxon>
        <taxon>Pentapetalae</taxon>
        <taxon>rosids</taxon>
        <taxon>malvids</taxon>
        <taxon>Brassicales</taxon>
        <taxon>Brassicaceae</taxon>
        <taxon>Brassiceae</taxon>
        <taxon>Brassica</taxon>
    </lineage>
</organism>
<evidence type="ECO:0000256" key="7">
    <source>
        <dbReference type="ARBA" id="ARBA00023289"/>
    </source>
</evidence>
<evidence type="ECO:0000256" key="6">
    <source>
        <dbReference type="ARBA" id="ARBA00023288"/>
    </source>
</evidence>
<comment type="similarity">
    <text evidence="1">Belongs to the small GTPase superfamily. Rab family.</text>
</comment>
<evidence type="ECO:0000256" key="8">
    <source>
        <dbReference type="ARBA" id="ARBA00046278"/>
    </source>
</evidence>
<evidence type="ECO:0000256" key="4">
    <source>
        <dbReference type="ARBA" id="ARBA00022927"/>
    </source>
</evidence>
<accession>A0ABQ8BIM1</accession>
<dbReference type="Pfam" id="PF00071">
    <property type="entry name" value="Ras"/>
    <property type="match status" value="1"/>
</dbReference>
<protein>
    <submittedName>
        <fullName evidence="9">Uncharacterized protein</fullName>
    </submittedName>
</protein>
<comment type="subcellular location">
    <subcellularLocation>
        <location evidence="8">Endomembrane system</location>
        <topology evidence="8">Lipid-anchor</topology>
        <orientation evidence="8">Cytoplasmic side</orientation>
    </subcellularLocation>
</comment>
<dbReference type="EMBL" id="JAGKQM010000011">
    <property type="protein sequence ID" value="KAH0904681.1"/>
    <property type="molecule type" value="Genomic_DNA"/>
</dbReference>
<feature type="non-terminal residue" evidence="9">
    <location>
        <position position="1"/>
    </location>
</feature>
<dbReference type="Proteomes" id="UP000824890">
    <property type="component" value="Unassembled WGS sequence"/>
</dbReference>
<sequence>IWDTVGKEMLLRLGVAFYTAADCCVLVYDVNYLKSFDSIEASPQDPTAFPFILLRRKLDNGVLTRETYAITRQRLKKITIHFQGIPESGSEPEQREGCAC</sequence>
<keyword evidence="4" id="KW-0813">Transport</keyword>
<keyword evidence="7" id="KW-0636">Prenylation</keyword>
<name>A0ABQ8BIM1_BRANA</name>
<gene>
    <name evidence="9" type="ORF">HID58_044184</name>
</gene>
<keyword evidence="2" id="KW-0488">Methylation</keyword>
<keyword evidence="6" id="KW-0449">Lipoprotein</keyword>